<dbReference type="InterPro" id="IPR000742">
    <property type="entry name" value="EGF"/>
</dbReference>
<dbReference type="InterPro" id="IPR049883">
    <property type="entry name" value="NOTCH1_EGF-like"/>
</dbReference>
<dbReference type="PROSITE" id="PS01187">
    <property type="entry name" value="EGF_CA"/>
    <property type="match status" value="1"/>
</dbReference>
<keyword evidence="4" id="KW-1015">Disulfide bond</keyword>
<evidence type="ECO:0000259" key="7">
    <source>
        <dbReference type="PROSITE" id="PS50026"/>
    </source>
</evidence>
<dbReference type="InterPro" id="IPR018097">
    <property type="entry name" value="EGF_Ca-bd_CS"/>
</dbReference>
<feature type="non-terminal residue" evidence="8">
    <location>
        <position position="1"/>
    </location>
</feature>
<gene>
    <name evidence="8" type="primary">Mup4</name>
    <name evidence="8" type="ORF">CRYSOU_R07067</name>
</gene>
<feature type="domain" description="EGF-like" evidence="7">
    <location>
        <begin position="31"/>
        <end position="67"/>
    </location>
</feature>
<dbReference type="InterPro" id="IPR001881">
    <property type="entry name" value="EGF-like_Ca-bd_dom"/>
</dbReference>
<keyword evidence="1 5" id="KW-0245">EGF-like domain</keyword>
<dbReference type="SMART" id="SM00179">
    <property type="entry name" value="EGF_CA"/>
    <property type="match status" value="1"/>
</dbReference>
<evidence type="ECO:0000256" key="3">
    <source>
        <dbReference type="ARBA" id="ARBA00022737"/>
    </source>
</evidence>
<keyword evidence="3" id="KW-0677">Repeat</keyword>
<dbReference type="AlphaFoldDB" id="A0A7K4JVJ9"/>
<dbReference type="Proteomes" id="UP000545332">
    <property type="component" value="Unassembled WGS sequence"/>
</dbReference>
<evidence type="ECO:0000313" key="8">
    <source>
        <dbReference type="EMBL" id="NWI08059.1"/>
    </source>
</evidence>
<evidence type="ECO:0000256" key="6">
    <source>
        <dbReference type="SAM" id="Phobius"/>
    </source>
</evidence>
<sequence>LSLALRSQLQELLGKPARAEGPRLVSLLVEDVNECGLGLCGEAADCFNGVGTYLCRCKEGYEDRSPTKSGTLCVPVPRSGTRGKCLHASEVLVGAATSLGLVLLVAALVLCRATRQRRSRRNPFLEELVAPEEPVAEVVMELSRLEDCLRLEPFQLKVRAQPPEWI</sequence>
<feature type="transmembrane region" description="Helical" evidence="6">
    <location>
        <begin position="91"/>
        <end position="111"/>
    </location>
</feature>
<keyword evidence="9" id="KW-1185">Reference proteome</keyword>
<evidence type="ECO:0000256" key="4">
    <source>
        <dbReference type="ARBA" id="ARBA00023157"/>
    </source>
</evidence>
<comment type="caution">
    <text evidence="5">Lacks conserved residue(s) required for the propagation of feature annotation.</text>
</comment>
<dbReference type="InterPro" id="IPR000152">
    <property type="entry name" value="EGF-type_Asp/Asn_hydroxyl_site"/>
</dbReference>
<dbReference type="OrthoDB" id="2015116at2759"/>
<feature type="non-terminal residue" evidence="8">
    <location>
        <position position="166"/>
    </location>
</feature>
<dbReference type="PROSITE" id="PS00010">
    <property type="entry name" value="ASX_HYDROXYL"/>
    <property type="match status" value="1"/>
</dbReference>
<dbReference type="EMBL" id="VWPX01000015">
    <property type="protein sequence ID" value="NWI08059.1"/>
    <property type="molecule type" value="Genomic_DNA"/>
</dbReference>
<accession>A0A7K4JVJ9</accession>
<protein>
    <submittedName>
        <fullName evidence="8">MUP4 protein</fullName>
    </submittedName>
</protein>
<organism evidence="8 9">
    <name type="scientific">Crypturellus soui</name>
    <dbReference type="NCBI Taxonomy" id="458187"/>
    <lineage>
        <taxon>Eukaryota</taxon>
        <taxon>Metazoa</taxon>
        <taxon>Chordata</taxon>
        <taxon>Craniata</taxon>
        <taxon>Vertebrata</taxon>
        <taxon>Euteleostomi</taxon>
        <taxon>Archelosauria</taxon>
        <taxon>Archosauria</taxon>
        <taxon>Dinosauria</taxon>
        <taxon>Saurischia</taxon>
        <taxon>Theropoda</taxon>
        <taxon>Coelurosauria</taxon>
        <taxon>Aves</taxon>
        <taxon>Palaeognathae</taxon>
        <taxon>Tinamiformes</taxon>
        <taxon>Tinamidae</taxon>
        <taxon>Crypturellus</taxon>
    </lineage>
</organism>
<evidence type="ECO:0000256" key="1">
    <source>
        <dbReference type="ARBA" id="ARBA00022536"/>
    </source>
</evidence>
<keyword evidence="6" id="KW-1133">Transmembrane helix</keyword>
<dbReference type="CDD" id="cd00054">
    <property type="entry name" value="EGF_CA"/>
    <property type="match status" value="1"/>
</dbReference>
<keyword evidence="2" id="KW-0732">Signal</keyword>
<dbReference type="Pfam" id="PF07645">
    <property type="entry name" value="EGF_CA"/>
    <property type="match status" value="1"/>
</dbReference>
<evidence type="ECO:0000313" key="9">
    <source>
        <dbReference type="Proteomes" id="UP000545332"/>
    </source>
</evidence>
<evidence type="ECO:0000256" key="2">
    <source>
        <dbReference type="ARBA" id="ARBA00022729"/>
    </source>
</evidence>
<dbReference type="PROSITE" id="PS50026">
    <property type="entry name" value="EGF_3"/>
    <property type="match status" value="1"/>
</dbReference>
<dbReference type="SUPFAM" id="SSF57196">
    <property type="entry name" value="EGF/Laminin"/>
    <property type="match status" value="1"/>
</dbReference>
<dbReference type="FunFam" id="2.10.25.10:FF:000038">
    <property type="entry name" value="Fibrillin 2"/>
    <property type="match status" value="1"/>
</dbReference>
<reference evidence="8 9" key="1">
    <citation type="submission" date="2019-09" db="EMBL/GenBank/DDBJ databases">
        <title>Bird 10,000 Genomes (B10K) Project - Family phase.</title>
        <authorList>
            <person name="Zhang G."/>
        </authorList>
    </citation>
    <scope>NUCLEOTIDE SEQUENCE [LARGE SCALE GENOMIC DNA]</scope>
    <source>
        <strain evidence="8">B10K-MSB-42743</strain>
        <tissue evidence="8">Heart</tissue>
    </source>
</reference>
<dbReference type="Gene3D" id="2.10.25.10">
    <property type="entry name" value="Laminin"/>
    <property type="match status" value="1"/>
</dbReference>
<proteinExistence type="predicted"/>
<evidence type="ECO:0000256" key="5">
    <source>
        <dbReference type="PROSITE-ProRule" id="PRU00076"/>
    </source>
</evidence>
<comment type="caution">
    <text evidence="8">The sequence shown here is derived from an EMBL/GenBank/DDBJ whole genome shotgun (WGS) entry which is preliminary data.</text>
</comment>
<dbReference type="GO" id="GO:0005509">
    <property type="term" value="F:calcium ion binding"/>
    <property type="evidence" value="ECO:0007669"/>
    <property type="project" value="InterPro"/>
</dbReference>
<name>A0A7K4JVJ9_9AVES</name>
<keyword evidence="6" id="KW-0812">Transmembrane</keyword>
<keyword evidence="6" id="KW-0472">Membrane</keyword>